<dbReference type="RefSeq" id="WP_274493929.1">
    <property type="nucleotide sequence ID" value="NZ_CP118166.1"/>
</dbReference>
<evidence type="ECO:0000259" key="4">
    <source>
        <dbReference type="Pfam" id="PF00561"/>
    </source>
</evidence>
<gene>
    <name evidence="5" type="ORF">PUV54_02420</name>
</gene>
<organism evidence="5 6">
    <name type="scientific">Hyphococcus flavus</name>
    <dbReference type="NCBI Taxonomy" id="1866326"/>
    <lineage>
        <taxon>Bacteria</taxon>
        <taxon>Pseudomonadati</taxon>
        <taxon>Pseudomonadota</taxon>
        <taxon>Alphaproteobacteria</taxon>
        <taxon>Parvularculales</taxon>
        <taxon>Parvularculaceae</taxon>
        <taxon>Hyphococcus</taxon>
    </lineage>
</organism>
<dbReference type="Proteomes" id="UP001214043">
    <property type="component" value="Chromosome"/>
</dbReference>
<sequence>MRSTLQSIATALVAFLFTAACAVQTPAEQNWRQAFTTSEDGTRIAYYTRGPAHAGATPLFVISGGPGSDHRYMRVGGAFEKIAETRAVIMFDQRSTGASDAAGDEPELRDWAQDVEAIRAATGAQQLDLLGHSFGAYVALAYAEEFGPHVRSLVFAGSPPPTLAQNEPLLGQIYPDRISEWVETRQSLPDRFKAPEISVFFSMEFVNPDLAKEYEAAVAGYEYNIDVNNRLRGAMQEIDFTDLVSSFEKPALVMHGRFDAVIAPSVAWRLHNALPNSTFTVVEEAGHLFFVEKPDMFASELTQFLTSLD</sequence>
<dbReference type="Pfam" id="PF00561">
    <property type="entry name" value="Abhydrolase_1"/>
    <property type="match status" value="1"/>
</dbReference>
<keyword evidence="2 5" id="KW-0378">Hydrolase</keyword>
<keyword evidence="6" id="KW-1185">Reference proteome</keyword>
<feature type="signal peptide" evidence="3">
    <location>
        <begin position="1"/>
        <end position="22"/>
    </location>
</feature>
<dbReference type="EMBL" id="CP118166">
    <property type="protein sequence ID" value="WDI32044.1"/>
    <property type="molecule type" value="Genomic_DNA"/>
</dbReference>
<proteinExistence type="inferred from homology"/>
<dbReference type="PRINTS" id="PR00793">
    <property type="entry name" value="PROAMNOPTASE"/>
</dbReference>
<dbReference type="KEGG" id="hfl:PUV54_02420"/>
<dbReference type="GO" id="GO:0006508">
    <property type="term" value="P:proteolysis"/>
    <property type="evidence" value="ECO:0007669"/>
    <property type="project" value="InterPro"/>
</dbReference>
<name>A0AAE9ZC78_9PROT</name>
<dbReference type="InterPro" id="IPR050471">
    <property type="entry name" value="AB_hydrolase"/>
</dbReference>
<protein>
    <submittedName>
        <fullName evidence="5">Alpha/beta hydrolase</fullName>
    </submittedName>
</protein>
<dbReference type="GO" id="GO:0008233">
    <property type="term" value="F:peptidase activity"/>
    <property type="evidence" value="ECO:0007669"/>
    <property type="project" value="InterPro"/>
</dbReference>
<dbReference type="PANTHER" id="PTHR43433:SF5">
    <property type="entry name" value="AB HYDROLASE-1 DOMAIN-CONTAINING PROTEIN"/>
    <property type="match status" value="1"/>
</dbReference>
<evidence type="ECO:0000313" key="6">
    <source>
        <dbReference type="Proteomes" id="UP001214043"/>
    </source>
</evidence>
<dbReference type="Gene3D" id="3.40.50.1820">
    <property type="entry name" value="alpha/beta hydrolase"/>
    <property type="match status" value="1"/>
</dbReference>
<accession>A0AAE9ZC78</accession>
<evidence type="ECO:0000256" key="1">
    <source>
        <dbReference type="ARBA" id="ARBA00010088"/>
    </source>
</evidence>
<evidence type="ECO:0000313" key="5">
    <source>
        <dbReference type="EMBL" id="WDI32044.1"/>
    </source>
</evidence>
<feature type="domain" description="AB hydrolase-1" evidence="4">
    <location>
        <begin position="58"/>
        <end position="294"/>
    </location>
</feature>
<dbReference type="PANTHER" id="PTHR43433">
    <property type="entry name" value="HYDROLASE, ALPHA/BETA FOLD FAMILY PROTEIN"/>
    <property type="match status" value="1"/>
</dbReference>
<reference evidence="5" key="1">
    <citation type="submission" date="2023-02" db="EMBL/GenBank/DDBJ databases">
        <title>Genome sequence of Hyphococcus flavus.</title>
        <authorList>
            <person name="Rong J.-C."/>
            <person name="Zhao Q."/>
            <person name="Yi M."/>
            <person name="Wu J.-Y."/>
        </authorList>
    </citation>
    <scope>NUCLEOTIDE SEQUENCE</scope>
    <source>
        <strain evidence="5">MCCC 1K03223</strain>
    </source>
</reference>
<evidence type="ECO:0000256" key="3">
    <source>
        <dbReference type="SAM" id="SignalP"/>
    </source>
</evidence>
<evidence type="ECO:0000256" key="2">
    <source>
        <dbReference type="ARBA" id="ARBA00022801"/>
    </source>
</evidence>
<dbReference type="InterPro" id="IPR000073">
    <property type="entry name" value="AB_hydrolase_1"/>
</dbReference>
<dbReference type="PROSITE" id="PS51257">
    <property type="entry name" value="PROKAR_LIPOPROTEIN"/>
    <property type="match status" value="1"/>
</dbReference>
<dbReference type="InterPro" id="IPR002410">
    <property type="entry name" value="Peptidase_S33"/>
</dbReference>
<comment type="similarity">
    <text evidence="1">Belongs to the peptidase S33 family.</text>
</comment>
<feature type="chain" id="PRO_5042001026" evidence="3">
    <location>
        <begin position="23"/>
        <end position="309"/>
    </location>
</feature>
<keyword evidence="3" id="KW-0732">Signal</keyword>
<dbReference type="InterPro" id="IPR029058">
    <property type="entry name" value="AB_hydrolase_fold"/>
</dbReference>
<dbReference type="AlphaFoldDB" id="A0AAE9ZC78"/>
<dbReference type="SUPFAM" id="SSF53474">
    <property type="entry name" value="alpha/beta-Hydrolases"/>
    <property type="match status" value="1"/>
</dbReference>